<dbReference type="EMBL" id="PNBA02000003">
    <property type="protein sequence ID" value="KAG6431210.1"/>
    <property type="molecule type" value="Genomic_DNA"/>
</dbReference>
<dbReference type="PANTHER" id="PTHR46039">
    <property type="entry name" value="SUCROSE-PHOSPHATE SYNTHASE 3-RELATED"/>
    <property type="match status" value="1"/>
</dbReference>
<reference evidence="3" key="1">
    <citation type="submission" date="2018-01" db="EMBL/GenBank/DDBJ databases">
        <authorList>
            <person name="Mao J.F."/>
        </authorList>
    </citation>
    <scope>NUCLEOTIDE SEQUENCE</scope>
    <source>
        <strain evidence="3">Huo1</strain>
        <tissue evidence="3">Leaf</tissue>
    </source>
</reference>
<dbReference type="InterPro" id="IPR044161">
    <property type="entry name" value="SPS"/>
</dbReference>
<evidence type="ECO:0000256" key="2">
    <source>
        <dbReference type="ARBA" id="ARBA00022679"/>
    </source>
</evidence>
<protein>
    <submittedName>
        <fullName evidence="3">Uncharacterized protein</fullName>
    </submittedName>
</protein>
<keyword evidence="1" id="KW-0328">Glycosyltransferase</keyword>
<proteinExistence type="predicted"/>
<evidence type="ECO:0000256" key="1">
    <source>
        <dbReference type="ARBA" id="ARBA00022676"/>
    </source>
</evidence>
<dbReference type="PANTHER" id="PTHR46039:SF5">
    <property type="entry name" value="SUCROSE-PHOSPHATE SYNTHASE 3-RELATED"/>
    <property type="match status" value="1"/>
</dbReference>
<comment type="caution">
    <text evidence="3">The sequence shown here is derived from an EMBL/GenBank/DDBJ whole genome shotgun (WGS) entry which is preliminary data.</text>
</comment>
<dbReference type="GO" id="GO:0016757">
    <property type="term" value="F:glycosyltransferase activity"/>
    <property type="evidence" value="ECO:0007669"/>
    <property type="project" value="UniProtKB-KW"/>
</dbReference>
<accession>A0A8X8YJQ3</accession>
<gene>
    <name evidence="3" type="ORF">SASPL_109287</name>
</gene>
<dbReference type="AlphaFoldDB" id="A0A8X8YJQ3"/>
<organism evidence="3">
    <name type="scientific">Salvia splendens</name>
    <name type="common">Scarlet sage</name>
    <dbReference type="NCBI Taxonomy" id="180675"/>
    <lineage>
        <taxon>Eukaryota</taxon>
        <taxon>Viridiplantae</taxon>
        <taxon>Streptophyta</taxon>
        <taxon>Embryophyta</taxon>
        <taxon>Tracheophyta</taxon>
        <taxon>Spermatophyta</taxon>
        <taxon>Magnoliopsida</taxon>
        <taxon>eudicotyledons</taxon>
        <taxon>Gunneridae</taxon>
        <taxon>Pentapetalae</taxon>
        <taxon>asterids</taxon>
        <taxon>lamiids</taxon>
        <taxon>Lamiales</taxon>
        <taxon>Lamiaceae</taxon>
        <taxon>Nepetoideae</taxon>
        <taxon>Mentheae</taxon>
        <taxon>Salviinae</taxon>
        <taxon>Salvia</taxon>
        <taxon>Salvia subgen. Calosphace</taxon>
        <taxon>core Calosphace</taxon>
    </lineage>
</organism>
<sequence>MDRLRVQDLNIIVIAMPMSELAEFLKSGNIKLTDFDALIYGLKKTIWKLMNTTEGFKSSQPSGVVEHDLKSSNSHCLSYVIKDLSQKSRRFEAKASDEGSALQLDVLQKFHKNASRSSACIRITGSQEMCVVLGETRDTDHEEMISGTHKTLIMKDVVGKGSEELPGSYLRDDIVPEDNPLIAYIKGAAAAREIFDTLRQLFKTAV</sequence>
<evidence type="ECO:0000313" key="3">
    <source>
        <dbReference type="EMBL" id="KAG6431210.1"/>
    </source>
</evidence>
<evidence type="ECO:0000313" key="4">
    <source>
        <dbReference type="Proteomes" id="UP000298416"/>
    </source>
</evidence>
<keyword evidence="2" id="KW-0808">Transferase</keyword>
<dbReference type="Proteomes" id="UP000298416">
    <property type="component" value="Unassembled WGS sequence"/>
</dbReference>
<reference evidence="3" key="2">
    <citation type="submission" date="2020-08" db="EMBL/GenBank/DDBJ databases">
        <title>Plant Genome Project.</title>
        <authorList>
            <person name="Zhang R.-G."/>
        </authorList>
    </citation>
    <scope>NUCLEOTIDE SEQUENCE</scope>
    <source>
        <strain evidence="3">Huo1</strain>
        <tissue evidence="3">Leaf</tissue>
    </source>
</reference>
<name>A0A8X8YJQ3_SALSN</name>
<keyword evidence="4" id="KW-1185">Reference proteome</keyword>